<dbReference type="Gene3D" id="1.10.238.10">
    <property type="entry name" value="EF-hand"/>
    <property type="match status" value="2"/>
</dbReference>
<dbReference type="Proteomes" id="UP000242188">
    <property type="component" value="Unassembled WGS sequence"/>
</dbReference>
<dbReference type="GO" id="GO:0016460">
    <property type="term" value="C:myosin II complex"/>
    <property type="evidence" value="ECO:0007669"/>
    <property type="project" value="TreeGrafter"/>
</dbReference>
<evidence type="ECO:0000256" key="2">
    <source>
        <dbReference type="ARBA" id="ARBA00022837"/>
    </source>
</evidence>
<evidence type="ECO:0000313" key="5">
    <source>
        <dbReference type="EMBL" id="OWF56433.1"/>
    </source>
</evidence>
<dbReference type="PANTHER" id="PTHR23048:SF0">
    <property type="entry name" value="CALMODULIN LIKE 3"/>
    <property type="match status" value="1"/>
</dbReference>
<dbReference type="SUPFAM" id="SSF47473">
    <property type="entry name" value="EF-hand"/>
    <property type="match status" value="1"/>
</dbReference>
<dbReference type="CDD" id="cd00051">
    <property type="entry name" value="EFh"/>
    <property type="match status" value="1"/>
</dbReference>
<dbReference type="SMART" id="SM00054">
    <property type="entry name" value="EFh"/>
    <property type="match status" value="3"/>
</dbReference>
<evidence type="ECO:0000256" key="1">
    <source>
        <dbReference type="ARBA" id="ARBA00022737"/>
    </source>
</evidence>
<proteinExistence type="predicted"/>
<dbReference type="InterPro" id="IPR011992">
    <property type="entry name" value="EF-hand-dom_pair"/>
</dbReference>
<evidence type="ECO:0000313" key="6">
    <source>
        <dbReference type="Proteomes" id="UP000242188"/>
    </source>
</evidence>
<sequence length="114" mass="13194">MHLNKKELKEQVDKVMADGDKDKNGTIDFDEFLVFMEARMAHHEGTLKEMRDAFRMFDCDSNGFIEADELKSVMLKLGNDLSTKEVEAMIKDADLDGNGKIDFDEFVKYMMEKE</sequence>
<dbReference type="PROSITE" id="PS00018">
    <property type="entry name" value="EF_HAND_1"/>
    <property type="match status" value="3"/>
</dbReference>
<keyword evidence="6" id="KW-1185">Reference proteome</keyword>
<organism evidence="5 6">
    <name type="scientific">Mizuhopecten yessoensis</name>
    <name type="common">Japanese scallop</name>
    <name type="synonym">Patinopecten yessoensis</name>
    <dbReference type="NCBI Taxonomy" id="6573"/>
    <lineage>
        <taxon>Eukaryota</taxon>
        <taxon>Metazoa</taxon>
        <taxon>Spiralia</taxon>
        <taxon>Lophotrochozoa</taxon>
        <taxon>Mollusca</taxon>
        <taxon>Bivalvia</taxon>
        <taxon>Autobranchia</taxon>
        <taxon>Pteriomorphia</taxon>
        <taxon>Pectinida</taxon>
        <taxon>Pectinoidea</taxon>
        <taxon>Pectinidae</taxon>
        <taxon>Mizuhopecten</taxon>
    </lineage>
</organism>
<feature type="domain" description="EF-hand" evidence="4">
    <location>
        <begin position="45"/>
        <end position="80"/>
    </location>
</feature>
<feature type="domain" description="EF-hand" evidence="4">
    <location>
        <begin position="7"/>
        <end position="42"/>
    </location>
</feature>
<dbReference type="InterPro" id="IPR018247">
    <property type="entry name" value="EF_Hand_1_Ca_BS"/>
</dbReference>
<dbReference type="FunFam" id="1.10.238.10:FF:000001">
    <property type="entry name" value="Calmodulin 1"/>
    <property type="match status" value="1"/>
</dbReference>
<dbReference type="InterPro" id="IPR050230">
    <property type="entry name" value="CALM/Myosin/TropC-like"/>
</dbReference>
<dbReference type="PANTHER" id="PTHR23048">
    <property type="entry name" value="MYOSIN LIGHT CHAIN 1, 3"/>
    <property type="match status" value="1"/>
</dbReference>
<dbReference type="AlphaFoldDB" id="A0A210R5W3"/>
<name>A0A210R5W3_MIZYE</name>
<evidence type="ECO:0000256" key="3">
    <source>
        <dbReference type="ARBA" id="ARBA00023179"/>
    </source>
</evidence>
<comment type="caution">
    <text evidence="5">The sequence shown here is derived from an EMBL/GenBank/DDBJ whole genome shotgun (WGS) entry which is preliminary data.</text>
</comment>
<gene>
    <name evidence="5" type="ORF">KP79_PYT09594</name>
</gene>
<dbReference type="Pfam" id="PF00036">
    <property type="entry name" value="EF-hand_1"/>
    <property type="match status" value="1"/>
</dbReference>
<protein>
    <submittedName>
        <fullName evidence="5">Calmodulin</fullName>
    </submittedName>
</protein>
<dbReference type="STRING" id="6573.A0A210R5W3"/>
<keyword evidence="1" id="KW-0677">Repeat</keyword>
<dbReference type="GO" id="GO:0005509">
    <property type="term" value="F:calcium ion binding"/>
    <property type="evidence" value="ECO:0007669"/>
    <property type="project" value="InterPro"/>
</dbReference>
<dbReference type="Pfam" id="PF13499">
    <property type="entry name" value="EF-hand_7"/>
    <property type="match status" value="1"/>
</dbReference>
<evidence type="ECO:0000259" key="4">
    <source>
        <dbReference type="PROSITE" id="PS50222"/>
    </source>
</evidence>
<dbReference type="InterPro" id="IPR002048">
    <property type="entry name" value="EF_hand_dom"/>
</dbReference>
<keyword evidence="2" id="KW-0106">Calcium</keyword>
<dbReference type="PROSITE" id="PS50222">
    <property type="entry name" value="EF_HAND_2"/>
    <property type="match status" value="3"/>
</dbReference>
<reference evidence="5 6" key="1">
    <citation type="journal article" date="2017" name="Nat. Ecol. Evol.">
        <title>Scallop genome provides insights into evolution of bilaterian karyotype and development.</title>
        <authorList>
            <person name="Wang S."/>
            <person name="Zhang J."/>
            <person name="Jiao W."/>
            <person name="Li J."/>
            <person name="Xun X."/>
            <person name="Sun Y."/>
            <person name="Guo X."/>
            <person name="Huan P."/>
            <person name="Dong B."/>
            <person name="Zhang L."/>
            <person name="Hu X."/>
            <person name="Sun X."/>
            <person name="Wang J."/>
            <person name="Zhao C."/>
            <person name="Wang Y."/>
            <person name="Wang D."/>
            <person name="Huang X."/>
            <person name="Wang R."/>
            <person name="Lv J."/>
            <person name="Li Y."/>
            <person name="Zhang Z."/>
            <person name="Liu B."/>
            <person name="Lu W."/>
            <person name="Hui Y."/>
            <person name="Liang J."/>
            <person name="Zhou Z."/>
            <person name="Hou R."/>
            <person name="Li X."/>
            <person name="Liu Y."/>
            <person name="Li H."/>
            <person name="Ning X."/>
            <person name="Lin Y."/>
            <person name="Zhao L."/>
            <person name="Xing Q."/>
            <person name="Dou J."/>
            <person name="Li Y."/>
            <person name="Mao J."/>
            <person name="Guo H."/>
            <person name="Dou H."/>
            <person name="Li T."/>
            <person name="Mu C."/>
            <person name="Jiang W."/>
            <person name="Fu Q."/>
            <person name="Fu X."/>
            <person name="Miao Y."/>
            <person name="Liu J."/>
            <person name="Yu Q."/>
            <person name="Li R."/>
            <person name="Liao H."/>
            <person name="Li X."/>
            <person name="Kong Y."/>
            <person name="Jiang Z."/>
            <person name="Chourrout D."/>
            <person name="Li R."/>
            <person name="Bao Z."/>
        </authorList>
    </citation>
    <scope>NUCLEOTIDE SEQUENCE [LARGE SCALE GENOMIC DNA]</scope>
    <source>
        <strain evidence="5 6">PY_sf001</strain>
    </source>
</reference>
<feature type="domain" description="EF-hand" evidence="4">
    <location>
        <begin position="81"/>
        <end position="114"/>
    </location>
</feature>
<dbReference type="EMBL" id="NEDP02000201">
    <property type="protein sequence ID" value="OWF56433.1"/>
    <property type="molecule type" value="Genomic_DNA"/>
</dbReference>
<accession>A0A210R5W3</accession>
<keyword evidence="3" id="KW-0514">Muscle protein</keyword>
<dbReference type="OrthoDB" id="343296at2759"/>